<evidence type="ECO:0000313" key="2">
    <source>
        <dbReference type="EMBL" id="DAG00811.1"/>
    </source>
</evidence>
<proteinExistence type="predicted"/>
<keyword evidence="1" id="KW-0812">Transmembrane</keyword>
<protein>
    <submittedName>
        <fullName evidence="2">Uncharacterized protein</fullName>
    </submittedName>
</protein>
<dbReference type="EMBL" id="BK016182">
    <property type="protein sequence ID" value="DAG00811.1"/>
    <property type="molecule type" value="Genomic_DNA"/>
</dbReference>
<organism evidence="2">
    <name type="scientific">Myoviridae sp. ctJ2i1</name>
    <dbReference type="NCBI Taxonomy" id="2825079"/>
    <lineage>
        <taxon>Viruses</taxon>
        <taxon>Duplodnaviria</taxon>
        <taxon>Heunggongvirae</taxon>
        <taxon>Uroviricota</taxon>
        <taxon>Caudoviricetes</taxon>
    </lineage>
</organism>
<sequence>MIFLKDKYRIVLDKRNVTAILITILTVAFFLFCDMNYATDNGKLALYQTPILIIVVSIITIDMLPNKVNPFHIDCLMTAKVDEKQTEAVFNIFKNIINLVLCEILHYPNILELRIKDINIGQLKNVTLMIRAIGSVKFDKKSVDLLISVYNNDVAIPLVSISMLITSNIQDVLDSITVTKNLNQWKDIIVLAKTVEYYLMNHQYKGAIKNEERGL</sequence>
<reference evidence="2" key="1">
    <citation type="journal article" date="2021" name="Proc. Natl. Acad. Sci. U.S.A.">
        <title>A Catalog of Tens of Thousands of Viruses from Human Metagenomes Reveals Hidden Associations with Chronic Diseases.</title>
        <authorList>
            <person name="Tisza M.J."/>
            <person name="Buck C.B."/>
        </authorList>
    </citation>
    <scope>NUCLEOTIDE SEQUENCE</scope>
    <source>
        <strain evidence="2">CtJ2i1</strain>
    </source>
</reference>
<name>A0A8S5V2G8_9CAUD</name>
<feature type="transmembrane region" description="Helical" evidence="1">
    <location>
        <begin position="44"/>
        <end position="64"/>
    </location>
</feature>
<feature type="transmembrane region" description="Helical" evidence="1">
    <location>
        <begin position="20"/>
        <end position="38"/>
    </location>
</feature>
<accession>A0A8S5V2G8</accession>
<keyword evidence="1" id="KW-1133">Transmembrane helix</keyword>
<keyword evidence="1" id="KW-0472">Membrane</keyword>
<evidence type="ECO:0000256" key="1">
    <source>
        <dbReference type="SAM" id="Phobius"/>
    </source>
</evidence>